<sequence>MTATDLFPLADDSHVPFAAEPSTVERGVIPGGDRARLELRMWRPTSTSVGVHIAGELDMSTAPRLRELLASRLSSTVETMVLDLSELSFLGVAGLELLSQTHQRAAESAVSVRLVDGPVGVARALHAAGMSAMFPTYPTIVAASADLTGSPRENR</sequence>
<dbReference type="GO" id="GO:0043856">
    <property type="term" value="F:anti-sigma factor antagonist activity"/>
    <property type="evidence" value="ECO:0007669"/>
    <property type="project" value="InterPro"/>
</dbReference>
<dbReference type="PROSITE" id="PS50801">
    <property type="entry name" value="STAS"/>
    <property type="match status" value="1"/>
</dbReference>
<comment type="similarity">
    <text evidence="1 2">Belongs to the anti-sigma-factor antagonist family.</text>
</comment>
<gene>
    <name evidence="4" type="ORF">SAMN04487905_102256</name>
</gene>
<dbReference type="Pfam" id="PF01740">
    <property type="entry name" value="STAS"/>
    <property type="match status" value="1"/>
</dbReference>
<dbReference type="InterPro" id="IPR003658">
    <property type="entry name" value="Anti-sigma_ant"/>
</dbReference>
<proteinExistence type="inferred from homology"/>
<keyword evidence="5" id="KW-1185">Reference proteome</keyword>
<name>A0A1H0QIS8_9ACTN</name>
<dbReference type="SUPFAM" id="SSF52091">
    <property type="entry name" value="SpoIIaa-like"/>
    <property type="match status" value="1"/>
</dbReference>
<protein>
    <recommendedName>
        <fullName evidence="2">Anti-sigma factor antagonist</fullName>
    </recommendedName>
</protein>
<dbReference type="Proteomes" id="UP000199497">
    <property type="component" value="Unassembled WGS sequence"/>
</dbReference>
<dbReference type="PANTHER" id="PTHR33495:SF2">
    <property type="entry name" value="ANTI-SIGMA FACTOR ANTAGONIST TM_1081-RELATED"/>
    <property type="match status" value="1"/>
</dbReference>
<accession>A0A1H0QIS8</accession>
<dbReference type="RefSeq" id="WP_170837307.1">
    <property type="nucleotide sequence ID" value="NZ_FNJR01000002.1"/>
</dbReference>
<dbReference type="NCBIfam" id="TIGR00377">
    <property type="entry name" value="ant_ant_sig"/>
    <property type="match status" value="1"/>
</dbReference>
<evidence type="ECO:0000256" key="2">
    <source>
        <dbReference type="RuleBase" id="RU003749"/>
    </source>
</evidence>
<dbReference type="EMBL" id="FNJR01000002">
    <property type="protein sequence ID" value="SDP17204.1"/>
    <property type="molecule type" value="Genomic_DNA"/>
</dbReference>
<evidence type="ECO:0000259" key="3">
    <source>
        <dbReference type="PROSITE" id="PS50801"/>
    </source>
</evidence>
<dbReference type="Gene3D" id="3.30.750.24">
    <property type="entry name" value="STAS domain"/>
    <property type="match status" value="1"/>
</dbReference>
<dbReference type="InterPro" id="IPR002645">
    <property type="entry name" value="STAS_dom"/>
</dbReference>
<evidence type="ECO:0000256" key="1">
    <source>
        <dbReference type="ARBA" id="ARBA00009013"/>
    </source>
</evidence>
<organism evidence="4 5">
    <name type="scientific">Actinopolyspora xinjiangensis</name>
    <dbReference type="NCBI Taxonomy" id="405564"/>
    <lineage>
        <taxon>Bacteria</taxon>
        <taxon>Bacillati</taxon>
        <taxon>Actinomycetota</taxon>
        <taxon>Actinomycetes</taxon>
        <taxon>Actinopolysporales</taxon>
        <taxon>Actinopolysporaceae</taxon>
        <taxon>Actinopolyspora</taxon>
    </lineage>
</organism>
<dbReference type="STRING" id="405564.SAMN04487905_102256"/>
<dbReference type="CDD" id="cd07043">
    <property type="entry name" value="STAS_anti-anti-sigma_factors"/>
    <property type="match status" value="1"/>
</dbReference>
<dbReference type="AlphaFoldDB" id="A0A1H0QIS8"/>
<dbReference type="InterPro" id="IPR036513">
    <property type="entry name" value="STAS_dom_sf"/>
</dbReference>
<feature type="domain" description="STAS" evidence="3">
    <location>
        <begin position="51"/>
        <end position="147"/>
    </location>
</feature>
<dbReference type="PANTHER" id="PTHR33495">
    <property type="entry name" value="ANTI-SIGMA FACTOR ANTAGONIST TM_1081-RELATED-RELATED"/>
    <property type="match status" value="1"/>
</dbReference>
<reference evidence="5" key="1">
    <citation type="submission" date="2016-10" db="EMBL/GenBank/DDBJ databases">
        <authorList>
            <person name="Varghese N."/>
            <person name="Submissions S."/>
        </authorList>
    </citation>
    <scope>NUCLEOTIDE SEQUENCE [LARGE SCALE GENOMIC DNA]</scope>
    <source>
        <strain evidence="5">DSM 46732</strain>
    </source>
</reference>
<evidence type="ECO:0000313" key="4">
    <source>
        <dbReference type="EMBL" id="SDP17204.1"/>
    </source>
</evidence>
<evidence type="ECO:0000313" key="5">
    <source>
        <dbReference type="Proteomes" id="UP000199497"/>
    </source>
</evidence>